<protein>
    <recommendedName>
        <fullName evidence="9">3-hydroxyacyl-[acyl-carrier-protein] dehydratase FabZ</fullName>
        <ecNumber evidence="9">4.2.1.59</ecNumber>
    </recommendedName>
    <alternativeName>
        <fullName evidence="9">(3R)-hydroxymyristoyl-[acyl-carrier-protein] dehydratase</fullName>
        <shortName evidence="9">(3R)-hydroxymyristoyl-ACP dehydrase</shortName>
    </alternativeName>
    <alternativeName>
        <fullName evidence="9">Beta-hydroxyacyl-ACP dehydratase</fullName>
    </alternativeName>
</protein>
<dbReference type="CDD" id="cd01288">
    <property type="entry name" value="FabZ"/>
    <property type="match status" value="1"/>
</dbReference>
<dbReference type="SUPFAM" id="SSF54637">
    <property type="entry name" value="Thioesterase/thiol ester dehydrase-isomerase"/>
    <property type="match status" value="1"/>
</dbReference>
<evidence type="ECO:0000256" key="8">
    <source>
        <dbReference type="ARBA" id="ARBA00025049"/>
    </source>
</evidence>
<keyword evidence="4 9" id="KW-0444">Lipid biosynthesis</keyword>
<dbReference type="EMBL" id="LRRD01000013">
    <property type="protein sequence ID" value="KXW58571.1"/>
    <property type="molecule type" value="Genomic_DNA"/>
</dbReference>
<dbReference type="GO" id="GO:0009245">
    <property type="term" value="P:lipid A biosynthetic process"/>
    <property type="evidence" value="ECO:0007669"/>
    <property type="project" value="UniProtKB-UniRule"/>
</dbReference>
<dbReference type="InterPro" id="IPR029069">
    <property type="entry name" value="HotDog_dom_sf"/>
</dbReference>
<comment type="catalytic activity">
    <reaction evidence="9">
        <text>a (3R)-hydroxyacyl-[ACP] = a (2E)-enoyl-[ACP] + H2O</text>
        <dbReference type="Rhea" id="RHEA:13097"/>
        <dbReference type="Rhea" id="RHEA-COMP:9925"/>
        <dbReference type="Rhea" id="RHEA-COMP:9945"/>
        <dbReference type="ChEBI" id="CHEBI:15377"/>
        <dbReference type="ChEBI" id="CHEBI:78784"/>
        <dbReference type="ChEBI" id="CHEBI:78827"/>
        <dbReference type="EC" id="4.2.1.59"/>
    </reaction>
</comment>
<evidence type="ECO:0000313" key="11">
    <source>
        <dbReference type="Proteomes" id="UP000075653"/>
    </source>
</evidence>
<dbReference type="InterPro" id="IPR010084">
    <property type="entry name" value="FabZ"/>
</dbReference>
<dbReference type="FunFam" id="3.10.129.10:FF:000001">
    <property type="entry name" value="3-hydroxyacyl-[acyl-carrier-protein] dehydratase FabZ"/>
    <property type="match status" value="1"/>
</dbReference>
<dbReference type="Proteomes" id="UP000075653">
    <property type="component" value="Unassembled WGS sequence"/>
</dbReference>
<dbReference type="Pfam" id="PF07977">
    <property type="entry name" value="FabA"/>
    <property type="match status" value="1"/>
</dbReference>
<keyword evidence="3 9" id="KW-0963">Cytoplasm</keyword>
<dbReference type="HAMAP" id="MF_00406">
    <property type="entry name" value="FabZ"/>
    <property type="match status" value="1"/>
</dbReference>
<evidence type="ECO:0000313" key="10">
    <source>
        <dbReference type="EMBL" id="KXW58571.1"/>
    </source>
</evidence>
<evidence type="ECO:0000256" key="7">
    <source>
        <dbReference type="ARBA" id="ARBA00023239"/>
    </source>
</evidence>
<dbReference type="STRING" id="1789004.FEMY_09700"/>
<evidence type="ECO:0000256" key="4">
    <source>
        <dbReference type="ARBA" id="ARBA00022516"/>
    </source>
</evidence>
<keyword evidence="6 9" id="KW-0443">Lipid metabolism</keyword>
<evidence type="ECO:0000256" key="6">
    <source>
        <dbReference type="ARBA" id="ARBA00023098"/>
    </source>
</evidence>
<keyword evidence="5 9" id="KW-0441">Lipid A biosynthesis</keyword>
<dbReference type="Gene3D" id="3.10.129.10">
    <property type="entry name" value="Hotdog Thioesterase"/>
    <property type="match status" value="1"/>
</dbReference>
<gene>
    <name evidence="9 10" type="primary">fabZ</name>
    <name evidence="10" type="ORF">FEMY_09700</name>
</gene>
<comment type="function">
    <text evidence="8 9">Involved in unsaturated fatty acids biosynthesis. Catalyzes the dehydration of short chain beta-hydroxyacyl-ACPs and long chain saturated and unsaturated beta-hydroxyacyl-ACPs.</text>
</comment>
<dbReference type="PATRIC" id="fig|1789004.3.peg.985"/>
<dbReference type="InterPro" id="IPR013114">
    <property type="entry name" value="FabA_FabZ"/>
</dbReference>
<dbReference type="GO" id="GO:0006633">
    <property type="term" value="P:fatty acid biosynthetic process"/>
    <property type="evidence" value="ECO:0007669"/>
    <property type="project" value="UniProtKB-UniRule"/>
</dbReference>
<comment type="subcellular location">
    <subcellularLocation>
        <location evidence="1 9">Cytoplasm</location>
    </subcellularLocation>
</comment>
<keyword evidence="7 9" id="KW-0456">Lyase</keyword>
<accession>A0A149VZC0</accession>
<dbReference type="NCBIfam" id="NF000582">
    <property type="entry name" value="PRK00006.1"/>
    <property type="match status" value="1"/>
</dbReference>
<dbReference type="AlphaFoldDB" id="A0A149VZC0"/>
<comment type="similarity">
    <text evidence="2 9">Belongs to the thioester dehydratase family. FabZ subfamily.</text>
</comment>
<evidence type="ECO:0000256" key="1">
    <source>
        <dbReference type="ARBA" id="ARBA00004496"/>
    </source>
</evidence>
<reference evidence="10 11" key="1">
    <citation type="submission" date="2016-01" db="EMBL/GenBank/DDBJ databases">
        <title>Genome sequence of the acidophilic iron oxidising Ferrovum strain Z-31.</title>
        <authorList>
            <person name="Poehlein A."/>
            <person name="Ullrich S.R."/>
            <person name="Schloemann M."/>
            <person name="Muehling M."/>
            <person name="Daniel R."/>
        </authorList>
    </citation>
    <scope>NUCLEOTIDE SEQUENCE [LARGE SCALE GENOMIC DNA]</scope>
    <source>
        <strain evidence="10 11">Z-31</strain>
    </source>
</reference>
<dbReference type="PANTHER" id="PTHR30272:SF1">
    <property type="entry name" value="3-HYDROXYACYL-[ACYL-CARRIER-PROTEIN] DEHYDRATASE"/>
    <property type="match status" value="1"/>
</dbReference>
<evidence type="ECO:0000256" key="2">
    <source>
        <dbReference type="ARBA" id="ARBA00009174"/>
    </source>
</evidence>
<evidence type="ECO:0000256" key="3">
    <source>
        <dbReference type="ARBA" id="ARBA00022490"/>
    </source>
</evidence>
<dbReference type="GO" id="GO:0019171">
    <property type="term" value="F:(3R)-hydroxyacyl-[acyl-carrier-protein] dehydratase activity"/>
    <property type="evidence" value="ECO:0007669"/>
    <property type="project" value="UniProtKB-EC"/>
</dbReference>
<dbReference type="EC" id="4.2.1.59" evidence="9"/>
<evidence type="ECO:0000256" key="5">
    <source>
        <dbReference type="ARBA" id="ARBA00022556"/>
    </source>
</evidence>
<evidence type="ECO:0000256" key="9">
    <source>
        <dbReference type="HAMAP-Rule" id="MF_00406"/>
    </source>
</evidence>
<sequence length="151" mass="17146">MSGMDINEIMEYLPHRYPFLMVDRVLEVTPGKSIVAIKNVSRNEEYFQGHFPHHPVMPGVLIIESLAQAAALLSFKTEGIKPDGKIVTYFVGIDQARFRNPVFPGDQLRLEVSLLRHSYKIWKFSAKAWVEDRVAAEAQLMCAEKNLVESA</sequence>
<dbReference type="GO" id="GO:0016020">
    <property type="term" value="C:membrane"/>
    <property type="evidence" value="ECO:0007669"/>
    <property type="project" value="GOC"/>
</dbReference>
<organism evidence="10 11">
    <name type="scientific">Ferrovum myxofaciens</name>
    <dbReference type="NCBI Taxonomy" id="416213"/>
    <lineage>
        <taxon>Bacteria</taxon>
        <taxon>Pseudomonadati</taxon>
        <taxon>Pseudomonadota</taxon>
        <taxon>Betaproteobacteria</taxon>
        <taxon>Ferrovales</taxon>
        <taxon>Ferrovaceae</taxon>
        <taxon>Ferrovum</taxon>
    </lineage>
</organism>
<dbReference type="NCBIfam" id="TIGR01750">
    <property type="entry name" value="fabZ"/>
    <property type="match status" value="1"/>
</dbReference>
<proteinExistence type="inferred from homology"/>
<keyword evidence="11" id="KW-1185">Reference proteome</keyword>
<dbReference type="PANTHER" id="PTHR30272">
    <property type="entry name" value="3-HYDROXYACYL-[ACYL-CARRIER-PROTEIN] DEHYDRATASE"/>
    <property type="match status" value="1"/>
</dbReference>
<dbReference type="GO" id="GO:0005737">
    <property type="term" value="C:cytoplasm"/>
    <property type="evidence" value="ECO:0007669"/>
    <property type="project" value="UniProtKB-SubCell"/>
</dbReference>
<feature type="active site" evidence="9">
    <location>
        <position position="50"/>
    </location>
</feature>
<name>A0A149VZC0_9PROT</name>
<comment type="caution">
    <text evidence="10">The sequence shown here is derived from an EMBL/GenBank/DDBJ whole genome shotgun (WGS) entry which is preliminary data.</text>
</comment>